<dbReference type="SUPFAM" id="SSF56112">
    <property type="entry name" value="Protein kinase-like (PK-like)"/>
    <property type="match status" value="1"/>
</dbReference>
<dbReference type="CDD" id="cd17934">
    <property type="entry name" value="DEXXQc_Upf1-like"/>
    <property type="match status" value="1"/>
</dbReference>
<dbReference type="EMBL" id="JBJJXE010000017">
    <property type="protein sequence ID" value="MFL1732993.1"/>
    <property type="molecule type" value="Genomic_DNA"/>
</dbReference>
<dbReference type="InterPro" id="IPR011009">
    <property type="entry name" value="Kinase-like_dom_sf"/>
</dbReference>
<evidence type="ECO:0000313" key="3">
    <source>
        <dbReference type="Proteomes" id="UP001624684"/>
    </source>
</evidence>
<dbReference type="Pfam" id="PF13087">
    <property type="entry name" value="AAA_12"/>
    <property type="match status" value="1"/>
</dbReference>
<evidence type="ECO:0000259" key="1">
    <source>
        <dbReference type="PROSITE" id="PS50011"/>
    </source>
</evidence>
<dbReference type="InterPro" id="IPR041679">
    <property type="entry name" value="DNA2/NAM7-like_C"/>
</dbReference>
<dbReference type="InterPro" id="IPR011528">
    <property type="entry name" value="NERD"/>
</dbReference>
<accession>A0ABW8U7A7</accession>
<sequence length="1658" mass="190061">MIEKKWIKIWSGGLTAFEIKALEDIENAFCTNSKHKPMTGNFSSIKEMAKVLGRDDDMYPWRGYAGFRFVDSKGYEGEFDLVLITHYKIFIIELKHWNGEITYSNDKWYLNGEDRGRSPVTITQNKTYLLRKKLEPFKQKFTNAGYIPYVEHLVIMTGAANFDALPIEQKHHVIKLEDFTKLNRKNDFYERFGPPNHSKSANLNKDFEIFDDLFGIKNVKPKNFRIGGYIVDEDPDFTHPNGIYQEYLAKTENLKYQESDQALVRRWDFDQLDNSSAKNADGRFRLVTREYDVLEAIKISDEELFSNCLSHKKPPSKQEITSDYIEIFGILPSNKRFNSFIELSAKYMSEDDRLRLVEILLDNFARLHKAKIAHRDIGNHSVWISTGSRITLSGFISAYSHREGTIGDIRDILSVSSNQNLASQISFPKDRLTAYEEDVRALAVLAWHLIKCERLSPASLNLFVKKLDQDSNWYADIFRKALSEEPFCNALDFLRYFQLSKPSKEIDTSFDRKELEPYIRPISHSRAYKEDDENAFILEDSEKEVYLSQGRVVKAWLNIQYENNESTSYQIYKFMEKIASLKRFAPHCIPLIHDFGLAQKSASIYLISDFVEGYSLTKILKLQMSVTQKFEIIEKLTSAVEHLHGLGFYHGDLHPENIIFKVNDQDEARIILLDMLDFTPSQKSNLNYSYAPPTAENASEKERDNFAVMRIASEILGIRWGEHSEDFPELSEVFINELADNKFGFMKLDRFKAALQPKSHIDWIDVVIKSAREADFLIYPDNDELYISFQTNPKNSQELTVAFCGIGGILEFSYDIYKKDFFNLIFKKREEISNRIKDQSITTIPIGIKLSFKQSRSDVCGLTSLFSTDGLLYNELLTFVESLKVAKDEKDKDSSIDASPQDSNLKKFRPSTHLLWEKILKTEMESLPSITPIKFTKKDGFHYLSYECSSDEHALDGIDSQDIVDLIAKNPKTDNDLFVGSIDIQHSTLNMLRLKQEPKNQWVVDQALPLFLQSRENKASFNRRKHALARILNNESIIENLPDYFDDGNSFLGNKYAVEIKDDDFKRYDRNGLSLNEAQRSAFKKIINNGPISLLQGPPGTGKTEFIAAFTHFLFEKQSVRNILLVSQSHEAVNTAAERIRRHCQRLNTPLQVVRFSNRESAVSPELQDTFSQNVISAKREALKASQFKRVTDFAELIGLPYEYISRRLELELELGEDIERHQRLTQERPSITLSDSKEYDRICQGIESNIKNSFSKLFNITNIPNNNFRGSLDDLIKRLDLDFAISIKQSKQAKNLISLSREMLMALSNERVSYDEFLARSRQLVVGTCVGIGQSHIGVGETTYDWVIIDEAARSVSSELAIAMQSGKRILLVGDHKQLPPLYQDEHKMALARSLNIPSRGKELDYIIGSDFERIFESAYGKKVSASLDTQYRMAPAIGTLVSECFYNGKLVNGKLEKQISDIYCALPKHFQSTVTWLSTDNLPNAQHEKRNGSLVNHAEADIIISLLKDLECNNSFLESDIAYNCITKGEAAIGIICMYAEQKQLIRKKFNERPWANDFKELVKIDTVDSYQGKENHIVITSLTRFDSSKTPGFLRLPNRINVALSRAMDKLIIVGATSTWMDRGSHHPLGQVLSMILDKSKNDHSYSVLAAENLN</sequence>
<gene>
    <name evidence="2" type="ORF">ACJHVH_08365</name>
</gene>
<dbReference type="CDD" id="cd18808">
    <property type="entry name" value="SF1_C_Upf1"/>
    <property type="match status" value="1"/>
</dbReference>
<dbReference type="PROSITE" id="PS50011">
    <property type="entry name" value="PROTEIN_KINASE_DOM"/>
    <property type="match status" value="1"/>
</dbReference>
<dbReference type="Pfam" id="PF13086">
    <property type="entry name" value="AAA_11"/>
    <property type="match status" value="1"/>
</dbReference>
<feature type="domain" description="Protein kinase" evidence="1">
    <location>
        <begin position="531"/>
        <end position="847"/>
    </location>
</feature>
<dbReference type="Proteomes" id="UP001624684">
    <property type="component" value="Unassembled WGS sequence"/>
</dbReference>
<dbReference type="SMART" id="SM00487">
    <property type="entry name" value="DEXDc"/>
    <property type="match status" value="1"/>
</dbReference>
<dbReference type="Gene3D" id="3.40.50.300">
    <property type="entry name" value="P-loop containing nucleotide triphosphate hydrolases"/>
    <property type="match status" value="2"/>
</dbReference>
<dbReference type="InterPro" id="IPR041677">
    <property type="entry name" value="DNA2/NAM7_AAA_11"/>
</dbReference>
<protein>
    <submittedName>
        <fullName evidence="2">AAA domain-containing protein</fullName>
    </submittedName>
</protein>
<dbReference type="PANTHER" id="PTHR10887:SF495">
    <property type="entry name" value="HELICASE SENATAXIN ISOFORM X1-RELATED"/>
    <property type="match status" value="1"/>
</dbReference>
<dbReference type="RefSeq" id="WP_407069500.1">
    <property type="nucleotide sequence ID" value="NZ_JBJJXE010000017.1"/>
</dbReference>
<organism evidence="2 3">
    <name type="scientific">Moraxella oculi</name>
    <dbReference type="NCBI Taxonomy" id="2940516"/>
    <lineage>
        <taxon>Bacteria</taxon>
        <taxon>Pseudomonadati</taxon>
        <taxon>Pseudomonadota</taxon>
        <taxon>Gammaproteobacteria</taxon>
        <taxon>Moraxellales</taxon>
        <taxon>Moraxellaceae</taxon>
        <taxon>Moraxella</taxon>
    </lineage>
</organism>
<name>A0ABW8U7A7_9GAMM</name>
<comment type="caution">
    <text evidence="2">The sequence shown here is derived from an EMBL/GenBank/DDBJ whole genome shotgun (WGS) entry which is preliminary data.</text>
</comment>
<dbReference type="InterPro" id="IPR045055">
    <property type="entry name" value="DNA2/NAM7-like"/>
</dbReference>
<dbReference type="Gene3D" id="1.10.510.10">
    <property type="entry name" value="Transferase(Phosphotransferase) domain 1"/>
    <property type="match status" value="1"/>
</dbReference>
<reference evidence="2 3" key="1">
    <citation type="submission" date="2024-11" db="EMBL/GenBank/DDBJ databases">
        <title>First Report of Moraxella oculi in Brazil in an Infectious Bovine Keratoconjunctivitis Outbreak.</title>
        <authorList>
            <person name="Carvalho C.V."/>
            <person name="Domingues R."/>
            <person name="Coutinho C."/>
            <person name="Honorio N.T.B.S."/>
            <person name="Faza D.R.L.R."/>
            <person name="Carvalho W.A."/>
            <person name="Machado A.B.F."/>
            <person name="Martins M.F."/>
            <person name="Gaspar E.B."/>
        </authorList>
    </citation>
    <scope>NUCLEOTIDE SEQUENCE [LARGE SCALE GENOMIC DNA]</scope>
    <source>
        <strain evidence="2 3">2117LE</strain>
    </source>
</reference>
<dbReference type="Pfam" id="PF00069">
    <property type="entry name" value="Pkinase"/>
    <property type="match status" value="1"/>
</dbReference>
<dbReference type="Pfam" id="PF08378">
    <property type="entry name" value="NERD"/>
    <property type="match status" value="1"/>
</dbReference>
<dbReference type="PANTHER" id="PTHR10887">
    <property type="entry name" value="DNA2/NAM7 HELICASE FAMILY"/>
    <property type="match status" value="1"/>
</dbReference>
<dbReference type="SUPFAM" id="SSF52540">
    <property type="entry name" value="P-loop containing nucleoside triphosphate hydrolases"/>
    <property type="match status" value="1"/>
</dbReference>
<dbReference type="InterPro" id="IPR014001">
    <property type="entry name" value="Helicase_ATP-bd"/>
</dbReference>
<dbReference type="InterPro" id="IPR027417">
    <property type="entry name" value="P-loop_NTPase"/>
</dbReference>
<dbReference type="InterPro" id="IPR000719">
    <property type="entry name" value="Prot_kinase_dom"/>
</dbReference>
<evidence type="ECO:0000313" key="2">
    <source>
        <dbReference type="EMBL" id="MFL1732993.1"/>
    </source>
</evidence>
<proteinExistence type="predicted"/>
<keyword evidence="3" id="KW-1185">Reference proteome</keyword>
<dbReference type="InterPro" id="IPR047187">
    <property type="entry name" value="SF1_C_Upf1"/>
</dbReference>